<gene>
    <name evidence="3" type="ORF">EYB53_025150</name>
</gene>
<dbReference type="RefSeq" id="WP_205712775.1">
    <property type="nucleotide sequence ID" value="NZ_SIJK02000143.1"/>
</dbReference>
<keyword evidence="4" id="KW-1185">Reference proteome</keyword>
<feature type="region of interest" description="Disordered" evidence="1">
    <location>
        <begin position="450"/>
        <end position="471"/>
    </location>
</feature>
<feature type="compositionally biased region" description="Polar residues" evidence="1">
    <location>
        <begin position="462"/>
        <end position="471"/>
    </location>
</feature>
<dbReference type="PROSITE" id="PS50234">
    <property type="entry name" value="VWFA"/>
    <property type="match status" value="1"/>
</dbReference>
<dbReference type="InterPro" id="IPR036465">
    <property type="entry name" value="vWFA_dom_sf"/>
</dbReference>
<evidence type="ECO:0000256" key="1">
    <source>
        <dbReference type="SAM" id="MobiDB-lite"/>
    </source>
</evidence>
<accession>A0ABS4DHU7</accession>
<proteinExistence type="predicted"/>
<dbReference type="InterPro" id="IPR002035">
    <property type="entry name" value="VWF_A"/>
</dbReference>
<dbReference type="SUPFAM" id="SSF53300">
    <property type="entry name" value="vWA-like"/>
    <property type="match status" value="1"/>
</dbReference>
<feature type="domain" description="VWFA" evidence="2">
    <location>
        <begin position="242"/>
        <end position="450"/>
    </location>
</feature>
<evidence type="ECO:0000259" key="2">
    <source>
        <dbReference type="PROSITE" id="PS50234"/>
    </source>
</evidence>
<organism evidence="3 4">
    <name type="scientific">Candidatus Chloroploca mongolica</name>
    <dbReference type="NCBI Taxonomy" id="2528176"/>
    <lineage>
        <taxon>Bacteria</taxon>
        <taxon>Bacillati</taxon>
        <taxon>Chloroflexota</taxon>
        <taxon>Chloroflexia</taxon>
        <taxon>Chloroflexales</taxon>
        <taxon>Chloroflexineae</taxon>
        <taxon>Oscillochloridaceae</taxon>
        <taxon>Candidatus Chloroploca</taxon>
    </lineage>
</organism>
<dbReference type="Gene3D" id="3.40.50.410">
    <property type="entry name" value="von Willebrand factor, type A domain"/>
    <property type="match status" value="1"/>
</dbReference>
<dbReference type="Proteomes" id="UP001193081">
    <property type="component" value="Unassembled WGS sequence"/>
</dbReference>
<comment type="caution">
    <text evidence="3">The sequence shown here is derived from an EMBL/GenBank/DDBJ whole genome shotgun (WGS) entry which is preliminary data.</text>
</comment>
<evidence type="ECO:0000313" key="4">
    <source>
        <dbReference type="Proteomes" id="UP001193081"/>
    </source>
</evidence>
<dbReference type="EMBL" id="SIJK02000143">
    <property type="protein sequence ID" value="MBP1469021.1"/>
    <property type="molecule type" value="Genomic_DNA"/>
</dbReference>
<reference evidence="3 4" key="1">
    <citation type="submission" date="2021-03" db="EMBL/GenBank/DDBJ databases">
        <authorList>
            <person name="Grouzdev D.S."/>
        </authorList>
    </citation>
    <scope>NUCLEOTIDE SEQUENCE [LARGE SCALE GENOMIC DNA]</scope>
    <source>
        <strain evidence="3 4">M50-1</strain>
    </source>
</reference>
<protein>
    <recommendedName>
        <fullName evidence="2">VWFA domain-containing protein</fullName>
    </recommendedName>
</protein>
<name>A0ABS4DHU7_9CHLR</name>
<evidence type="ECO:0000313" key="3">
    <source>
        <dbReference type="EMBL" id="MBP1469021.1"/>
    </source>
</evidence>
<sequence>MFFSLSSDHLNQLVPLLGSLARLIASYGMIADEQIELLLDAADLDPDPAALAELRRWARLLTRARETPSPALRQTVVEGLLLRGLPEASVFLAVATVTGDTPGSAPGTVSAPTPSRLEASVTTLDFGMLPAGQGAMLDLEVRGGPGQVVVESDQVRVTPAQFGVGATHLRVEVRPLASGLLWTSLKLVTVGVTVEVPVMAQWEEAAAPLPMASTIQSPTAESTSSVPSYSFTFAEASLRHLPVYLLLDVSASLAWALMQGLEELQHALLADPFARDHVRLGIMTFSNSAEWLTNGLIKVEDMQQVLPTLQATHAPLPRLGWQQSGRRGVARLDLALQKLSESIDRDVTKAVKGGQKGDWRPVVFILTDGGPTDEQGNLTDSLWQPAHAALINRPRGQIKPSTIVAVGCGPNVDDSTLKAMSTGNAFWMGNSPAACFALFQYLSQSITNSLQPGGDPADSLAQCPSTPISSG</sequence>